<accession>A0A918ALE7</accession>
<gene>
    <name evidence="1" type="ORF">GCM10010185_15790</name>
</gene>
<dbReference type="Proteomes" id="UP000639606">
    <property type="component" value="Unassembled WGS sequence"/>
</dbReference>
<dbReference type="RefSeq" id="WP_229795231.1">
    <property type="nucleotide sequence ID" value="NZ_BMRG01000002.1"/>
</dbReference>
<sequence>MARTTKPVTGRWRIVEMDKWDQDAIDLVEPGFIEFDRSGTGEFGFIAVNGGMDCRWSERDGRPFVEFSWEGNDEMDQASGRGWAVLAEDGTLTGHVFFHLGEDSGFRATPFPAVAKRGGR</sequence>
<dbReference type="EMBL" id="BMRG01000002">
    <property type="protein sequence ID" value="GGP44880.1"/>
    <property type="molecule type" value="Genomic_DNA"/>
</dbReference>
<evidence type="ECO:0000313" key="2">
    <source>
        <dbReference type="Proteomes" id="UP000639606"/>
    </source>
</evidence>
<reference evidence="1" key="1">
    <citation type="journal article" date="2014" name="Int. J. Syst. Evol. Microbiol.">
        <title>Complete genome sequence of Corynebacterium casei LMG S-19264T (=DSM 44701T), isolated from a smear-ripened cheese.</title>
        <authorList>
            <consortium name="US DOE Joint Genome Institute (JGI-PGF)"/>
            <person name="Walter F."/>
            <person name="Albersmeier A."/>
            <person name="Kalinowski J."/>
            <person name="Ruckert C."/>
        </authorList>
    </citation>
    <scope>NUCLEOTIDE SEQUENCE</scope>
    <source>
        <strain evidence="1">JCM 3313</strain>
    </source>
</reference>
<proteinExistence type="predicted"/>
<organism evidence="1 2">
    <name type="scientific">Saccharothrix coeruleofusca</name>
    <dbReference type="NCBI Taxonomy" id="33919"/>
    <lineage>
        <taxon>Bacteria</taxon>
        <taxon>Bacillati</taxon>
        <taxon>Actinomycetota</taxon>
        <taxon>Actinomycetes</taxon>
        <taxon>Pseudonocardiales</taxon>
        <taxon>Pseudonocardiaceae</taxon>
        <taxon>Saccharothrix</taxon>
    </lineage>
</organism>
<evidence type="ECO:0000313" key="1">
    <source>
        <dbReference type="EMBL" id="GGP44880.1"/>
    </source>
</evidence>
<dbReference type="AlphaFoldDB" id="A0A918ALE7"/>
<name>A0A918ALE7_9PSEU</name>
<keyword evidence="2" id="KW-1185">Reference proteome</keyword>
<protein>
    <submittedName>
        <fullName evidence="1">Uncharacterized protein</fullName>
    </submittedName>
</protein>
<comment type="caution">
    <text evidence="1">The sequence shown here is derived from an EMBL/GenBank/DDBJ whole genome shotgun (WGS) entry which is preliminary data.</text>
</comment>
<reference evidence="1" key="2">
    <citation type="submission" date="2020-09" db="EMBL/GenBank/DDBJ databases">
        <authorList>
            <person name="Sun Q."/>
            <person name="Ohkuma M."/>
        </authorList>
    </citation>
    <scope>NUCLEOTIDE SEQUENCE</scope>
    <source>
        <strain evidence="1">JCM 3313</strain>
    </source>
</reference>